<keyword evidence="4" id="KW-1185">Reference proteome</keyword>
<dbReference type="EMBL" id="SJPE01000003">
    <property type="protein sequence ID" value="TBX70285.1"/>
    <property type="molecule type" value="Genomic_DNA"/>
</dbReference>
<feature type="domain" description="Response regulatory" evidence="2">
    <location>
        <begin position="5"/>
        <end position="132"/>
    </location>
</feature>
<dbReference type="PANTHER" id="PTHR44520:SF2">
    <property type="entry name" value="RESPONSE REGULATOR RCP1"/>
    <property type="match status" value="1"/>
</dbReference>
<feature type="modified residue" description="4-aspartylphosphate" evidence="1">
    <location>
        <position position="62"/>
    </location>
</feature>
<dbReference type="Proteomes" id="UP000293300">
    <property type="component" value="Unassembled WGS sequence"/>
</dbReference>
<dbReference type="PROSITE" id="PS50110">
    <property type="entry name" value="RESPONSE_REGULATORY"/>
    <property type="match status" value="1"/>
</dbReference>
<evidence type="ECO:0000313" key="4">
    <source>
        <dbReference type="Proteomes" id="UP000293300"/>
    </source>
</evidence>
<dbReference type="InterPro" id="IPR001789">
    <property type="entry name" value="Sig_transdc_resp-reg_receiver"/>
</dbReference>
<dbReference type="InterPro" id="IPR052893">
    <property type="entry name" value="TCS_response_regulator"/>
</dbReference>
<dbReference type="Pfam" id="PF00072">
    <property type="entry name" value="Response_reg"/>
    <property type="match status" value="1"/>
</dbReference>
<dbReference type="PANTHER" id="PTHR44520">
    <property type="entry name" value="RESPONSE REGULATOR RCP1-RELATED"/>
    <property type="match status" value="1"/>
</dbReference>
<dbReference type="OrthoDB" id="673128at2"/>
<dbReference type="GO" id="GO:0000160">
    <property type="term" value="P:phosphorelay signal transduction system"/>
    <property type="evidence" value="ECO:0007669"/>
    <property type="project" value="InterPro"/>
</dbReference>
<reference evidence="3 4" key="1">
    <citation type="submission" date="2019-02" db="EMBL/GenBank/DDBJ databases">
        <title>Flavobacterium sp. RD-2-33 isolated from forest soil.</title>
        <authorList>
            <person name="Chaudhary D.K."/>
        </authorList>
    </citation>
    <scope>NUCLEOTIDE SEQUENCE [LARGE SCALE GENOMIC DNA]</scope>
    <source>
        <strain evidence="3 4">RD-2-33</strain>
    </source>
</reference>
<dbReference type="Gene3D" id="3.40.50.2300">
    <property type="match status" value="1"/>
</dbReference>
<dbReference type="SMART" id="SM00448">
    <property type="entry name" value="REC"/>
    <property type="match status" value="1"/>
</dbReference>
<comment type="caution">
    <text evidence="3">The sequence shown here is derived from an EMBL/GenBank/DDBJ whole genome shotgun (WGS) entry which is preliminary data.</text>
</comment>
<protein>
    <submittedName>
        <fullName evidence="3">Response regulator</fullName>
    </submittedName>
</protein>
<dbReference type="AlphaFoldDB" id="A0A4Q9Z1P9"/>
<evidence type="ECO:0000259" key="2">
    <source>
        <dbReference type="PROSITE" id="PS50110"/>
    </source>
</evidence>
<sequence length="135" mass="15407">MKNKVICIIDDDPIYQLLINKIIAMSETEYDVVSFKNGKEALDSFKADLEKNKKMPEIILLDIEMPIMDGWDFMTQIEKSLSGKTDQTAIYIVSSSIAYEDKEKAKTFPEIMGYFSKPIDSSKILEITKHVTKGE</sequence>
<accession>A0A4Q9Z1P9</accession>
<keyword evidence="1" id="KW-0597">Phosphoprotein</keyword>
<dbReference type="InterPro" id="IPR011006">
    <property type="entry name" value="CheY-like_superfamily"/>
</dbReference>
<evidence type="ECO:0000313" key="3">
    <source>
        <dbReference type="EMBL" id="TBX70285.1"/>
    </source>
</evidence>
<dbReference type="SUPFAM" id="SSF52172">
    <property type="entry name" value="CheY-like"/>
    <property type="match status" value="1"/>
</dbReference>
<organism evidence="3 4">
    <name type="scientific">Flavobacterium silvisoli</name>
    <dbReference type="NCBI Taxonomy" id="2529433"/>
    <lineage>
        <taxon>Bacteria</taxon>
        <taxon>Pseudomonadati</taxon>
        <taxon>Bacteroidota</taxon>
        <taxon>Flavobacteriia</taxon>
        <taxon>Flavobacteriales</taxon>
        <taxon>Flavobacteriaceae</taxon>
        <taxon>Flavobacterium</taxon>
    </lineage>
</organism>
<dbReference type="RefSeq" id="WP_131475247.1">
    <property type="nucleotide sequence ID" value="NZ_SJPE01000003.1"/>
</dbReference>
<proteinExistence type="predicted"/>
<evidence type="ECO:0000256" key="1">
    <source>
        <dbReference type="PROSITE-ProRule" id="PRU00169"/>
    </source>
</evidence>
<name>A0A4Q9Z1P9_9FLAO</name>
<gene>
    <name evidence="3" type="ORF">EZL74_03665</name>
</gene>